<dbReference type="NCBIfam" id="TIGR00745">
    <property type="entry name" value="apbA_panE"/>
    <property type="match status" value="1"/>
</dbReference>
<dbReference type="SUPFAM" id="SSF51735">
    <property type="entry name" value="NAD(P)-binding Rossmann-fold domains"/>
    <property type="match status" value="1"/>
</dbReference>
<evidence type="ECO:0000259" key="11">
    <source>
        <dbReference type="Pfam" id="PF02558"/>
    </source>
</evidence>
<accession>A0ABT9ECK9</accession>
<keyword evidence="5 10" id="KW-0566">Pantothenate biosynthesis</keyword>
<reference evidence="13 14" key="1">
    <citation type="submission" date="2023-08" db="EMBL/GenBank/DDBJ databases">
        <title>The draft genome sequence of Paracraurococcus sp. LOR1-02.</title>
        <authorList>
            <person name="Kingkaew E."/>
            <person name="Tanasupawat S."/>
        </authorList>
    </citation>
    <scope>NUCLEOTIDE SEQUENCE [LARGE SCALE GENOMIC DNA]</scope>
    <source>
        <strain evidence="13 14">LOR1-02</strain>
    </source>
</reference>
<evidence type="ECO:0000256" key="7">
    <source>
        <dbReference type="ARBA" id="ARBA00023002"/>
    </source>
</evidence>
<comment type="similarity">
    <text evidence="2 10">Belongs to the ketopantoate reductase family.</text>
</comment>
<organism evidence="13 14">
    <name type="scientific">Paracraurococcus lichenis</name>
    <dbReference type="NCBI Taxonomy" id="3064888"/>
    <lineage>
        <taxon>Bacteria</taxon>
        <taxon>Pseudomonadati</taxon>
        <taxon>Pseudomonadota</taxon>
        <taxon>Alphaproteobacteria</taxon>
        <taxon>Acetobacterales</taxon>
        <taxon>Roseomonadaceae</taxon>
        <taxon>Paracraurococcus</taxon>
    </lineage>
</organism>
<dbReference type="InterPro" id="IPR013752">
    <property type="entry name" value="KPA_reductase"/>
</dbReference>
<comment type="catalytic activity">
    <reaction evidence="9 10">
        <text>(R)-pantoate + NADP(+) = 2-dehydropantoate + NADPH + H(+)</text>
        <dbReference type="Rhea" id="RHEA:16233"/>
        <dbReference type="ChEBI" id="CHEBI:11561"/>
        <dbReference type="ChEBI" id="CHEBI:15378"/>
        <dbReference type="ChEBI" id="CHEBI:15980"/>
        <dbReference type="ChEBI" id="CHEBI:57783"/>
        <dbReference type="ChEBI" id="CHEBI:58349"/>
        <dbReference type="EC" id="1.1.1.169"/>
    </reaction>
</comment>
<evidence type="ECO:0000313" key="14">
    <source>
        <dbReference type="Proteomes" id="UP001243009"/>
    </source>
</evidence>
<evidence type="ECO:0000256" key="2">
    <source>
        <dbReference type="ARBA" id="ARBA00007870"/>
    </source>
</evidence>
<evidence type="ECO:0000256" key="3">
    <source>
        <dbReference type="ARBA" id="ARBA00013014"/>
    </source>
</evidence>
<dbReference type="InterPro" id="IPR013332">
    <property type="entry name" value="KPR_N"/>
</dbReference>
<dbReference type="EMBL" id="JAUTWS010000140">
    <property type="protein sequence ID" value="MDO9713949.1"/>
    <property type="molecule type" value="Genomic_DNA"/>
</dbReference>
<keyword evidence="7 10" id="KW-0560">Oxidoreductase</keyword>
<protein>
    <recommendedName>
        <fullName evidence="4 10">2-dehydropantoate 2-reductase</fullName>
        <ecNumber evidence="3 10">1.1.1.169</ecNumber>
    </recommendedName>
    <alternativeName>
        <fullName evidence="8 10">Ketopantoate reductase</fullName>
    </alternativeName>
</protein>
<dbReference type="Pfam" id="PF02558">
    <property type="entry name" value="ApbA"/>
    <property type="match status" value="1"/>
</dbReference>
<keyword evidence="14" id="KW-1185">Reference proteome</keyword>
<dbReference type="InterPro" id="IPR036291">
    <property type="entry name" value="NAD(P)-bd_dom_sf"/>
</dbReference>
<comment type="pathway">
    <text evidence="1 10">Cofactor biosynthesis; (R)-pantothenate biosynthesis; (R)-pantoate from 3-methyl-2-oxobutanoate: step 2/2.</text>
</comment>
<feature type="domain" description="Ketopantoate reductase C-terminal" evidence="12">
    <location>
        <begin position="178"/>
        <end position="298"/>
    </location>
</feature>
<evidence type="ECO:0000256" key="10">
    <source>
        <dbReference type="RuleBase" id="RU362068"/>
    </source>
</evidence>
<comment type="caution">
    <text evidence="13">The sequence shown here is derived from an EMBL/GenBank/DDBJ whole genome shotgun (WGS) entry which is preliminary data.</text>
</comment>
<evidence type="ECO:0000256" key="8">
    <source>
        <dbReference type="ARBA" id="ARBA00032024"/>
    </source>
</evidence>
<dbReference type="PANTHER" id="PTHR21708:SF26">
    <property type="entry name" value="2-DEHYDROPANTOATE 2-REDUCTASE"/>
    <property type="match status" value="1"/>
</dbReference>
<dbReference type="GO" id="GO:0008677">
    <property type="term" value="F:2-dehydropantoate 2-reductase activity"/>
    <property type="evidence" value="ECO:0007669"/>
    <property type="project" value="UniProtKB-EC"/>
</dbReference>
<evidence type="ECO:0000256" key="6">
    <source>
        <dbReference type="ARBA" id="ARBA00022857"/>
    </source>
</evidence>
<dbReference type="InterPro" id="IPR008927">
    <property type="entry name" value="6-PGluconate_DH-like_C_sf"/>
</dbReference>
<dbReference type="InterPro" id="IPR013328">
    <property type="entry name" value="6PGD_dom2"/>
</dbReference>
<comment type="function">
    <text evidence="10">Catalyzes the NADPH-dependent reduction of ketopantoate into pantoic acid.</text>
</comment>
<dbReference type="PANTHER" id="PTHR21708">
    <property type="entry name" value="PROBABLE 2-DEHYDROPANTOATE 2-REDUCTASE"/>
    <property type="match status" value="1"/>
</dbReference>
<evidence type="ECO:0000256" key="1">
    <source>
        <dbReference type="ARBA" id="ARBA00004994"/>
    </source>
</evidence>
<dbReference type="SUPFAM" id="SSF48179">
    <property type="entry name" value="6-phosphogluconate dehydrogenase C-terminal domain-like"/>
    <property type="match status" value="1"/>
</dbReference>
<dbReference type="Gene3D" id="3.40.50.720">
    <property type="entry name" value="NAD(P)-binding Rossmann-like Domain"/>
    <property type="match status" value="1"/>
</dbReference>
<proteinExistence type="inferred from homology"/>
<feature type="domain" description="Ketopantoate reductase N-terminal" evidence="11">
    <location>
        <begin position="3"/>
        <end position="144"/>
    </location>
</feature>
<dbReference type="EC" id="1.1.1.169" evidence="3 10"/>
<evidence type="ECO:0000256" key="9">
    <source>
        <dbReference type="ARBA" id="ARBA00048793"/>
    </source>
</evidence>
<evidence type="ECO:0000313" key="13">
    <source>
        <dbReference type="EMBL" id="MDO9713949.1"/>
    </source>
</evidence>
<dbReference type="InterPro" id="IPR003710">
    <property type="entry name" value="ApbA"/>
</dbReference>
<evidence type="ECO:0000256" key="4">
    <source>
        <dbReference type="ARBA" id="ARBA00019465"/>
    </source>
</evidence>
<dbReference type="Proteomes" id="UP001243009">
    <property type="component" value="Unassembled WGS sequence"/>
</dbReference>
<dbReference type="Gene3D" id="1.10.1040.10">
    <property type="entry name" value="N-(1-d-carboxylethyl)-l-norvaline Dehydrogenase, domain 2"/>
    <property type="match status" value="1"/>
</dbReference>
<keyword evidence="6 10" id="KW-0521">NADP</keyword>
<evidence type="ECO:0000256" key="5">
    <source>
        <dbReference type="ARBA" id="ARBA00022655"/>
    </source>
</evidence>
<dbReference type="Pfam" id="PF08546">
    <property type="entry name" value="ApbA_C"/>
    <property type="match status" value="1"/>
</dbReference>
<name>A0ABT9ECK9_9PROT</name>
<gene>
    <name evidence="13" type="ORF">Q7A36_36940</name>
</gene>
<sequence>MRILVLGAGAIGGYYGLHLAEAGAELGFLVRERRAAQLRQDGLVVASRGEERRRSVPTLLAGGIDRPFDLILLTCKAYDLDAAIEAVAPAVGPETAVLPLLNGIAHLDRLDARFGADRVLGGAAYIATTLGADGIVRHASPGDLMLFGRRDGEAPWQVEALAGLFARTPVTARASGTILQDMWEKWCMLAAGAALTCLLRGTVGEIMATEAGRSIAEAMIAECRAIAAAHGHAPRPEAAAQAQRMLTDPASRWAASMARDLEAGAPRLESEAILGDLIRRGAAAGIAAPLLAAAHSQLQVHGARPAAA</sequence>
<evidence type="ECO:0000259" key="12">
    <source>
        <dbReference type="Pfam" id="PF08546"/>
    </source>
</evidence>
<dbReference type="RefSeq" id="WP_305108796.1">
    <property type="nucleotide sequence ID" value="NZ_JAUTWS010000140.1"/>
</dbReference>
<dbReference type="InterPro" id="IPR051402">
    <property type="entry name" value="KPR-Related"/>
</dbReference>